<dbReference type="AlphaFoldDB" id="A0A5B0HF85"/>
<feature type="region of interest" description="Disordered" evidence="1">
    <location>
        <begin position="1"/>
        <end position="83"/>
    </location>
</feature>
<keyword evidence="3" id="KW-1185">Reference proteome</keyword>
<feature type="compositionally biased region" description="Pro residues" evidence="1">
    <location>
        <begin position="58"/>
        <end position="67"/>
    </location>
</feature>
<name>A0A5B0HF85_9BURK</name>
<evidence type="ECO:0000313" key="2">
    <source>
        <dbReference type="EMBL" id="KAA1013720.1"/>
    </source>
</evidence>
<dbReference type="Proteomes" id="UP000325273">
    <property type="component" value="Unassembled WGS sequence"/>
</dbReference>
<organism evidence="2 3">
    <name type="scientific">Paraburkholderia panacisoli</name>
    <dbReference type="NCBI Taxonomy" id="2603818"/>
    <lineage>
        <taxon>Bacteria</taxon>
        <taxon>Pseudomonadati</taxon>
        <taxon>Pseudomonadota</taxon>
        <taxon>Betaproteobacteria</taxon>
        <taxon>Burkholderiales</taxon>
        <taxon>Burkholderiaceae</taxon>
        <taxon>Paraburkholderia</taxon>
    </lineage>
</organism>
<accession>A0A5B0HF85</accession>
<reference evidence="2 3" key="1">
    <citation type="submission" date="2019-08" db="EMBL/GenBank/DDBJ databases">
        <title>Paraburkholderia sp. DCY113.</title>
        <authorList>
            <person name="Kang J."/>
        </authorList>
    </citation>
    <scope>NUCLEOTIDE SEQUENCE [LARGE SCALE GENOMIC DNA]</scope>
    <source>
        <strain evidence="2 3">DCY113</strain>
    </source>
</reference>
<evidence type="ECO:0000256" key="1">
    <source>
        <dbReference type="SAM" id="MobiDB-lite"/>
    </source>
</evidence>
<comment type="caution">
    <text evidence="2">The sequence shown here is derived from an EMBL/GenBank/DDBJ whole genome shotgun (WGS) entry which is preliminary data.</text>
</comment>
<proteinExistence type="predicted"/>
<protein>
    <submittedName>
        <fullName evidence="2">Uncharacterized protein</fullName>
    </submittedName>
</protein>
<gene>
    <name evidence="2" type="ORF">FVF58_08240</name>
</gene>
<evidence type="ECO:0000313" key="3">
    <source>
        <dbReference type="Proteomes" id="UP000325273"/>
    </source>
</evidence>
<dbReference type="EMBL" id="VTUZ01000004">
    <property type="protein sequence ID" value="KAA1013720.1"/>
    <property type="molecule type" value="Genomic_DNA"/>
</dbReference>
<dbReference type="RefSeq" id="WP_149669403.1">
    <property type="nucleotide sequence ID" value="NZ_VTUZ01000004.1"/>
</dbReference>
<sequence>MNLSTTSPRAIGTRRISRWRMHTPTPPEVDPDAPLPDVDPDRQPDEDEPENPSRAPDGDPPAKPPPVYTMRHHGQREHRLDAH</sequence>